<organism evidence="2 3">
    <name type="scientific">Araneus ventricosus</name>
    <name type="common">Orbweaver spider</name>
    <name type="synonym">Epeira ventricosa</name>
    <dbReference type="NCBI Taxonomy" id="182803"/>
    <lineage>
        <taxon>Eukaryota</taxon>
        <taxon>Metazoa</taxon>
        <taxon>Ecdysozoa</taxon>
        <taxon>Arthropoda</taxon>
        <taxon>Chelicerata</taxon>
        <taxon>Arachnida</taxon>
        <taxon>Araneae</taxon>
        <taxon>Araneomorphae</taxon>
        <taxon>Entelegynae</taxon>
        <taxon>Araneoidea</taxon>
        <taxon>Araneidae</taxon>
        <taxon>Araneus</taxon>
    </lineage>
</organism>
<evidence type="ECO:0000313" key="3">
    <source>
        <dbReference type="Proteomes" id="UP000499080"/>
    </source>
</evidence>
<reference evidence="2 3" key="1">
    <citation type="journal article" date="2019" name="Sci. Rep.">
        <title>Orb-weaving spider Araneus ventricosus genome elucidates the spidroin gene catalogue.</title>
        <authorList>
            <person name="Kono N."/>
            <person name="Nakamura H."/>
            <person name="Ohtoshi R."/>
            <person name="Moran D.A.P."/>
            <person name="Shinohara A."/>
            <person name="Yoshida Y."/>
            <person name="Fujiwara M."/>
            <person name="Mori M."/>
            <person name="Tomita M."/>
            <person name="Arakawa K."/>
        </authorList>
    </citation>
    <scope>NUCLEOTIDE SEQUENCE [LARGE SCALE GENOMIC DNA]</scope>
</reference>
<evidence type="ECO:0000256" key="1">
    <source>
        <dbReference type="SAM" id="MobiDB-lite"/>
    </source>
</evidence>
<evidence type="ECO:0000313" key="2">
    <source>
        <dbReference type="EMBL" id="GBN56008.1"/>
    </source>
</evidence>
<proteinExistence type="predicted"/>
<feature type="non-terminal residue" evidence="2">
    <location>
        <position position="55"/>
    </location>
</feature>
<sequence>MATTLSSRRQGVSAWRDNTIYHNRYASLAPAAKQRSGGGIISSTSPTSTYISVSM</sequence>
<feature type="region of interest" description="Disordered" evidence="1">
    <location>
        <begin position="35"/>
        <end position="55"/>
    </location>
</feature>
<comment type="caution">
    <text evidence="2">The sequence shown here is derived from an EMBL/GenBank/DDBJ whole genome shotgun (WGS) entry which is preliminary data.</text>
</comment>
<keyword evidence="3" id="KW-1185">Reference proteome</keyword>
<dbReference type="EMBL" id="BGPR01012426">
    <property type="protein sequence ID" value="GBN56008.1"/>
    <property type="molecule type" value="Genomic_DNA"/>
</dbReference>
<protein>
    <submittedName>
        <fullName evidence="2">Uncharacterized protein</fullName>
    </submittedName>
</protein>
<feature type="compositionally biased region" description="Low complexity" evidence="1">
    <location>
        <begin position="41"/>
        <end position="55"/>
    </location>
</feature>
<name>A0A4Y2PVS4_ARAVE</name>
<dbReference type="Proteomes" id="UP000499080">
    <property type="component" value="Unassembled WGS sequence"/>
</dbReference>
<gene>
    <name evidence="2" type="ORF">AVEN_61114_1</name>
</gene>
<accession>A0A4Y2PVS4</accession>
<dbReference type="AlphaFoldDB" id="A0A4Y2PVS4"/>